<evidence type="ECO:0000313" key="3">
    <source>
        <dbReference type="Proteomes" id="UP001602287"/>
    </source>
</evidence>
<name>A0ABW6VPU0_9ACTN</name>
<accession>A0ABW6VPU0</accession>
<sequence>MFVVALATGPATTSTGGAEPPPSTAEAPPSIPLLRAGFTVSAVDLRATGLPVERGPPPPR</sequence>
<feature type="region of interest" description="Disordered" evidence="1">
    <location>
        <begin position="1"/>
        <end position="28"/>
    </location>
</feature>
<evidence type="ECO:0000313" key="2">
    <source>
        <dbReference type="EMBL" id="MFF5199233.1"/>
    </source>
</evidence>
<evidence type="ECO:0000256" key="1">
    <source>
        <dbReference type="SAM" id="MobiDB-lite"/>
    </source>
</evidence>
<dbReference type="Proteomes" id="UP001602287">
    <property type="component" value="Unassembled WGS sequence"/>
</dbReference>
<keyword evidence="3" id="KW-1185">Reference proteome</keyword>
<comment type="caution">
    <text evidence="2">The sequence shown here is derived from an EMBL/GenBank/DDBJ whole genome shotgun (WGS) entry which is preliminary data.</text>
</comment>
<reference evidence="2 3" key="1">
    <citation type="submission" date="2024-10" db="EMBL/GenBank/DDBJ databases">
        <title>The Natural Products Discovery Center: Release of the First 8490 Sequenced Strains for Exploring Actinobacteria Biosynthetic Diversity.</title>
        <authorList>
            <person name="Kalkreuter E."/>
            <person name="Kautsar S.A."/>
            <person name="Yang D."/>
            <person name="Bader C.D."/>
            <person name="Teijaro C.N."/>
            <person name="Fluegel L."/>
            <person name="Davis C.M."/>
            <person name="Simpson J.R."/>
            <person name="Lauterbach L."/>
            <person name="Steele A.D."/>
            <person name="Gui C."/>
            <person name="Meng S."/>
            <person name="Li G."/>
            <person name="Viehrig K."/>
            <person name="Ye F."/>
            <person name="Su P."/>
            <person name="Kiefer A.F."/>
            <person name="Nichols A."/>
            <person name="Cepeda A.J."/>
            <person name="Yan W."/>
            <person name="Fan B."/>
            <person name="Jiang Y."/>
            <person name="Adhikari A."/>
            <person name="Zheng C.-J."/>
            <person name="Schuster L."/>
            <person name="Cowan T.M."/>
            <person name="Smanski M.J."/>
            <person name="Chevrette M.G."/>
            <person name="De Carvalho L.P.S."/>
            <person name="Shen B."/>
        </authorList>
    </citation>
    <scope>NUCLEOTIDE SEQUENCE [LARGE SCALE GENOMIC DNA]</scope>
    <source>
        <strain evidence="2 3">NPDC000140</strain>
    </source>
</reference>
<dbReference type="RefSeq" id="WP_358136885.1">
    <property type="nucleotide sequence ID" value="NZ_JBEZDH010000010.1"/>
</dbReference>
<proteinExistence type="predicted"/>
<gene>
    <name evidence="2" type="ORF">ACFY3B_06450</name>
</gene>
<organism evidence="2 3">
    <name type="scientific">Micromonospora parva</name>
    <dbReference type="NCBI Taxonomy" id="1464048"/>
    <lineage>
        <taxon>Bacteria</taxon>
        <taxon>Bacillati</taxon>
        <taxon>Actinomycetota</taxon>
        <taxon>Actinomycetes</taxon>
        <taxon>Micromonosporales</taxon>
        <taxon>Micromonosporaceae</taxon>
        <taxon>Micromonospora</taxon>
    </lineage>
</organism>
<dbReference type="EMBL" id="JBIAZM010000002">
    <property type="protein sequence ID" value="MFF5199233.1"/>
    <property type="molecule type" value="Genomic_DNA"/>
</dbReference>
<protein>
    <submittedName>
        <fullName evidence="2">Uncharacterized protein</fullName>
    </submittedName>
</protein>
<feature type="compositionally biased region" description="Low complexity" evidence="1">
    <location>
        <begin position="7"/>
        <end position="28"/>
    </location>
</feature>